<keyword evidence="1" id="KW-1133">Transmembrane helix</keyword>
<keyword evidence="1" id="KW-0472">Membrane</keyword>
<protein>
    <submittedName>
        <fullName evidence="2">Uncharacterized protein</fullName>
    </submittedName>
</protein>
<evidence type="ECO:0000256" key="1">
    <source>
        <dbReference type="SAM" id="Phobius"/>
    </source>
</evidence>
<proteinExistence type="predicted"/>
<keyword evidence="1" id="KW-0812">Transmembrane</keyword>
<dbReference type="HOGENOM" id="CLU_2243789_0_0_2"/>
<feature type="transmembrane region" description="Helical" evidence="1">
    <location>
        <begin position="12"/>
        <end position="34"/>
    </location>
</feature>
<reference evidence="2 3" key="1">
    <citation type="journal article" date="2013" name="PLoS ONE">
        <title>Assembly-driven community genomics of a hypersaline microbial ecosystem.</title>
        <authorList>
            <person name="Podell S."/>
            <person name="Ugalde J.A."/>
            <person name="Narasingarao P."/>
            <person name="Banfield J.F."/>
            <person name="Heidelberg K.B."/>
            <person name="Allen E.E."/>
        </authorList>
    </citation>
    <scope>NUCLEOTIDE SEQUENCE [LARGE SCALE GENOMIC DNA]</scope>
    <source>
        <strain evidence="3">J07HQW1</strain>
    </source>
</reference>
<feature type="transmembrane region" description="Helical" evidence="1">
    <location>
        <begin position="46"/>
        <end position="66"/>
    </location>
</feature>
<organism evidence="2 3">
    <name type="scientific">Haloquadratum walsbyi J07HQW1</name>
    <dbReference type="NCBI Taxonomy" id="1238424"/>
    <lineage>
        <taxon>Archaea</taxon>
        <taxon>Methanobacteriati</taxon>
        <taxon>Methanobacteriota</taxon>
        <taxon>Stenosarchaea group</taxon>
        <taxon>Halobacteria</taxon>
        <taxon>Halobacteriales</taxon>
        <taxon>Haloferacaceae</taxon>
        <taxon>Haloquadratum</taxon>
    </lineage>
</organism>
<sequence>MSSKRWYSFIDSWIPSVWITLSAMGGAMIIQGAVDVVVGSAPLGSAVRIFGGLLLIGSGSVGYIRSPKTLEVPGTSGLIIRAVGTVGAVIYVVITAFTLSRVIG</sequence>
<evidence type="ECO:0000313" key="3">
    <source>
        <dbReference type="Proteomes" id="UP000030649"/>
    </source>
</evidence>
<accession>U1N5F4</accession>
<evidence type="ECO:0000313" key="2">
    <source>
        <dbReference type="EMBL" id="ERG91840.1"/>
    </source>
</evidence>
<dbReference type="EMBL" id="KE356560">
    <property type="protein sequence ID" value="ERG91840.1"/>
    <property type="molecule type" value="Genomic_DNA"/>
</dbReference>
<dbReference type="Proteomes" id="UP000030649">
    <property type="component" value="Unassembled WGS sequence"/>
</dbReference>
<name>U1N5F4_9EURY</name>
<feature type="transmembrane region" description="Helical" evidence="1">
    <location>
        <begin position="78"/>
        <end position="99"/>
    </location>
</feature>
<dbReference type="AlphaFoldDB" id="U1N5F4"/>
<gene>
    <name evidence="2" type="ORF">J07HQW1_01874</name>
</gene>